<accession>A0A1V5MBY7</accession>
<feature type="region of interest" description="Disordered" evidence="1">
    <location>
        <begin position="76"/>
        <end position="106"/>
    </location>
</feature>
<dbReference type="Proteomes" id="UP000485484">
    <property type="component" value="Unassembled WGS sequence"/>
</dbReference>
<protein>
    <submittedName>
        <fullName evidence="2">Uncharacterized protein</fullName>
    </submittedName>
</protein>
<comment type="caution">
    <text evidence="2">The sequence shown here is derived from an EMBL/GenBank/DDBJ whole genome shotgun (WGS) entry which is preliminary data.</text>
</comment>
<evidence type="ECO:0000313" key="2">
    <source>
        <dbReference type="EMBL" id="OPZ90719.1"/>
    </source>
</evidence>
<sequence length="320" mass="33261">MDIKVRRVVRPGRRAQPAVLAVNEEQRVQRLQVNILLRDGIGQEKSDATVAEAVGERHAVPIHQGKIGIEEAGPHPEAAGVVADDPGVLDQGQEDQLPGGPGRRGVDRRVAGQGVEHLRLVIPADADAAPGQAVPALESAHLDRVPVLEAVAGGAESLEGRLTAQFGQHILGVIRGAALADAGLGTGVGESLAGGIHDPGEFARTEVHLRLVVDGPPVDLRQVAAHFGAVLAPLDQVGHHGQAAGLGAPDHVAPAAADRFRVGKGRVGQVFGQLGRPEAGHILQAQRGRQSVDLVRRIPDPAVRGRINRGRRSSPAGLAV</sequence>
<gene>
    <name evidence="2" type="ORF">BWY73_01257</name>
</gene>
<dbReference type="EMBL" id="MWAK01000234">
    <property type="protein sequence ID" value="OPZ90719.1"/>
    <property type="molecule type" value="Genomic_DNA"/>
</dbReference>
<evidence type="ECO:0000256" key="1">
    <source>
        <dbReference type="SAM" id="MobiDB-lite"/>
    </source>
</evidence>
<reference evidence="2" key="1">
    <citation type="submission" date="2017-02" db="EMBL/GenBank/DDBJ databases">
        <title>Delving into the versatile metabolic prowess of the omnipresent phylum Bacteroidetes.</title>
        <authorList>
            <person name="Nobu M.K."/>
            <person name="Mei R."/>
            <person name="Narihiro T."/>
            <person name="Kuroda K."/>
            <person name="Liu W.-T."/>
        </authorList>
    </citation>
    <scope>NUCLEOTIDE SEQUENCE</scope>
    <source>
        <strain evidence="2">ADurb.Bin417</strain>
    </source>
</reference>
<proteinExistence type="predicted"/>
<dbReference type="AlphaFoldDB" id="A0A1V5MBY7"/>
<organism evidence="2">
    <name type="scientific">candidate division TA06 bacterium ADurb.Bin417</name>
    <dbReference type="NCBI Taxonomy" id="1852828"/>
    <lineage>
        <taxon>Bacteria</taxon>
        <taxon>Bacteria division TA06</taxon>
    </lineage>
</organism>
<name>A0A1V5MBY7_UNCT6</name>